<evidence type="ECO:0000259" key="1">
    <source>
        <dbReference type="Pfam" id="PF13391"/>
    </source>
</evidence>
<keyword evidence="2" id="KW-0378">Hydrolase</keyword>
<keyword evidence="3" id="KW-1185">Reference proteome</keyword>
<feature type="domain" description="HNH nuclease" evidence="1">
    <location>
        <begin position="270"/>
        <end position="321"/>
    </location>
</feature>
<keyword evidence="2" id="KW-0255">Endonuclease</keyword>
<evidence type="ECO:0000313" key="3">
    <source>
        <dbReference type="Proteomes" id="UP000253950"/>
    </source>
</evidence>
<gene>
    <name evidence="2" type="ORF">DPV84_02645</name>
</gene>
<sequence length="374" mass="44326">MDSNHEKEQVYEDYWSFTNEFTGYHSDKFLTVLKICLDFIDEFRETEYSESKYKKLQNRIQQSSSMISAKTGQPKNLISVRKSINQLVKMGFIEPFLTAYTPLSREYSQARTNKKRKTLLSKIVYTHSGFQRSVKRYSDIRQLNFLIKTLVEHPQGKLNKAEIAALMLVDLENFPRDYLTKIELENYLQQGLQSGFIERKYNQIDHLWNLLAKLDDLRRIGDDLYFAEDARRIFGDLNESTARKRDPYLHRLYKNQLQEESEELYDDVKCMLEKLPYPVLVASHIKPFILSDETEAYDPNNGLLLSRTLDSLFDLKYISFDDNGRMLKSERLSSDVWEHWKDVELDNVLLNDTRRAYLAIHRQLMKEQDEKVSF</sequence>
<proteinExistence type="predicted"/>
<accession>A0ABX9HUA8</accession>
<dbReference type="EMBL" id="QEQG01000002">
    <property type="protein sequence ID" value="RDF12450.1"/>
    <property type="molecule type" value="Genomic_DNA"/>
</dbReference>
<reference evidence="2 3" key="1">
    <citation type="submission" date="2018-05" db="EMBL/GenBank/DDBJ databases">
        <title>Draft Genome Sequences for a Diverse set of 7 Haemophilus Species.</title>
        <authorList>
            <person name="Nichols M."/>
            <person name="Topaz N."/>
            <person name="Wang X."/>
            <person name="Wang X."/>
            <person name="Boxrud D."/>
        </authorList>
    </citation>
    <scope>NUCLEOTIDE SEQUENCE [LARGE SCALE GENOMIC DNA]</scope>
    <source>
        <strain evidence="2 3">C2015005473</strain>
    </source>
</reference>
<dbReference type="Proteomes" id="UP000253950">
    <property type="component" value="Unassembled WGS sequence"/>
</dbReference>
<dbReference type="Pfam" id="PF13391">
    <property type="entry name" value="HNH_2"/>
    <property type="match status" value="1"/>
</dbReference>
<keyword evidence="2" id="KW-0540">Nuclease</keyword>
<protein>
    <submittedName>
        <fullName evidence="2">HNH endonuclease</fullName>
    </submittedName>
</protein>
<dbReference type="GO" id="GO:0004519">
    <property type="term" value="F:endonuclease activity"/>
    <property type="evidence" value="ECO:0007669"/>
    <property type="project" value="UniProtKB-KW"/>
</dbReference>
<organism evidence="2 3">
    <name type="scientific">Haemophilus sputorum</name>
    <dbReference type="NCBI Taxonomy" id="1078480"/>
    <lineage>
        <taxon>Bacteria</taxon>
        <taxon>Pseudomonadati</taxon>
        <taxon>Pseudomonadota</taxon>
        <taxon>Gammaproteobacteria</taxon>
        <taxon>Pasteurellales</taxon>
        <taxon>Pasteurellaceae</taxon>
        <taxon>Haemophilus</taxon>
    </lineage>
</organism>
<dbReference type="InterPro" id="IPR003615">
    <property type="entry name" value="HNH_nuc"/>
</dbReference>
<evidence type="ECO:0000313" key="2">
    <source>
        <dbReference type="EMBL" id="RDF12450.1"/>
    </source>
</evidence>
<comment type="caution">
    <text evidence="2">The sequence shown here is derived from an EMBL/GenBank/DDBJ whole genome shotgun (WGS) entry which is preliminary data.</text>
</comment>
<name>A0ABX9HUA8_9PAST</name>